<evidence type="ECO:0000259" key="1">
    <source>
        <dbReference type="PROSITE" id="PS50146"/>
    </source>
</evidence>
<dbReference type="Pfam" id="PF00781">
    <property type="entry name" value="DAGK_cat"/>
    <property type="match status" value="1"/>
</dbReference>
<dbReference type="InterPro" id="IPR017438">
    <property type="entry name" value="ATP-NAD_kinase_N"/>
</dbReference>
<evidence type="ECO:0000313" key="2">
    <source>
        <dbReference type="EMBL" id="CAI2367597.1"/>
    </source>
</evidence>
<dbReference type="GO" id="GO:0016773">
    <property type="term" value="F:phosphotransferase activity, alcohol group as acceptor"/>
    <property type="evidence" value="ECO:0007669"/>
    <property type="project" value="UniProtKB-ARBA"/>
</dbReference>
<dbReference type="GO" id="GO:0046512">
    <property type="term" value="P:sphingosine biosynthetic process"/>
    <property type="evidence" value="ECO:0007669"/>
    <property type="project" value="TreeGrafter"/>
</dbReference>
<dbReference type="PANTHER" id="PTHR12358:SF31">
    <property type="entry name" value="ACYLGLYCEROL KINASE, MITOCHONDRIAL"/>
    <property type="match status" value="1"/>
</dbReference>
<keyword evidence="3" id="KW-1185">Reference proteome</keyword>
<dbReference type="SUPFAM" id="SSF111331">
    <property type="entry name" value="NAD kinase/diacylglycerol kinase-like"/>
    <property type="match status" value="1"/>
</dbReference>
<dbReference type="Gene3D" id="2.60.200.40">
    <property type="match status" value="1"/>
</dbReference>
<sequence length="476" mass="55023">MGTSNSVMISSAVLRKSYLGTIQSENEEVDVYYKPKDCIFTLPKETKIDESQEDQQIKCKEMYKYESFLTLDHQRDFTNNSLSFKYLDEKHKSIQAKTFHFTTEKEYKQAFSILGNINPGQRDGKQRYLGIIVNPISGSKKSVDYFENVFKPVLECAGLKYDVFQTTGPTYIQNLIKDIDLNETPYTDFIVIGGDGTIFQLINSCENHPQKESLRKIPLGFFPGGSTNVISCDLGCTNEYLSTSKILKGDTIQTDLIVTTLDDGKKVYGLGGFIYGHAEVSVRDSVADRENFGKFRYMIRGVQDFFSSIHTPKFPVEISYKLHKPLKQNKEESKQILPILYEKWRKYPLNEIFSMAIIHHECRSTFFSAPLFPGMRYNQGRMLLYIFEPTYKYRMLEFIFKWIYGKGKQVYVPDVTLTTISKIRLSFPTKTFVAVDGEKYETSHCSLELSPHKVNLIGQLWDYKDYEHDVVNYFGF</sequence>
<proteinExistence type="predicted"/>
<dbReference type="Proteomes" id="UP001295684">
    <property type="component" value="Unassembled WGS sequence"/>
</dbReference>
<dbReference type="PANTHER" id="PTHR12358">
    <property type="entry name" value="SPHINGOSINE KINASE"/>
    <property type="match status" value="1"/>
</dbReference>
<dbReference type="Gene3D" id="3.40.50.10330">
    <property type="entry name" value="Probable inorganic polyphosphate/atp-NAD kinase, domain 1"/>
    <property type="match status" value="1"/>
</dbReference>
<dbReference type="InterPro" id="IPR016064">
    <property type="entry name" value="NAD/diacylglycerol_kinase_sf"/>
</dbReference>
<protein>
    <recommendedName>
        <fullName evidence="1">DAGKc domain-containing protein</fullName>
    </recommendedName>
</protein>
<reference evidence="2" key="1">
    <citation type="submission" date="2023-07" db="EMBL/GenBank/DDBJ databases">
        <authorList>
            <consortium name="AG Swart"/>
            <person name="Singh M."/>
            <person name="Singh A."/>
            <person name="Seah K."/>
            <person name="Emmerich C."/>
        </authorList>
    </citation>
    <scope>NUCLEOTIDE SEQUENCE</scope>
    <source>
        <strain evidence="2">DP1</strain>
    </source>
</reference>
<dbReference type="InterPro" id="IPR001206">
    <property type="entry name" value="Diacylglycerol_kinase_cat_dom"/>
</dbReference>
<gene>
    <name evidence="2" type="ORF">ECRASSUSDP1_LOCUS8885</name>
</gene>
<dbReference type="InterPro" id="IPR050187">
    <property type="entry name" value="Lipid_Phosphate_FormReg"/>
</dbReference>
<dbReference type="GO" id="GO:0005737">
    <property type="term" value="C:cytoplasm"/>
    <property type="evidence" value="ECO:0007669"/>
    <property type="project" value="TreeGrafter"/>
</dbReference>
<organism evidence="2 3">
    <name type="scientific">Euplotes crassus</name>
    <dbReference type="NCBI Taxonomy" id="5936"/>
    <lineage>
        <taxon>Eukaryota</taxon>
        <taxon>Sar</taxon>
        <taxon>Alveolata</taxon>
        <taxon>Ciliophora</taxon>
        <taxon>Intramacronucleata</taxon>
        <taxon>Spirotrichea</taxon>
        <taxon>Hypotrichia</taxon>
        <taxon>Euplotida</taxon>
        <taxon>Euplotidae</taxon>
        <taxon>Moneuplotes</taxon>
    </lineage>
</organism>
<accession>A0AAD1UIY8</accession>
<dbReference type="AlphaFoldDB" id="A0AAD1UIY8"/>
<dbReference type="GO" id="GO:0016020">
    <property type="term" value="C:membrane"/>
    <property type="evidence" value="ECO:0007669"/>
    <property type="project" value="TreeGrafter"/>
</dbReference>
<dbReference type="EMBL" id="CAMPGE010008709">
    <property type="protein sequence ID" value="CAI2367597.1"/>
    <property type="molecule type" value="Genomic_DNA"/>
</dbReference>
<feature type="domain" description="DAGKc" evidence="1">
    <location>
        <begin position="124"/>
        <end position="263"/>
    </location>
</feature>
<evidence type="ECO:0000313" key="3">
    <source>
        <dbReference type="Proteomes" id="UP001295684"/>
    </source>
</evidence>
<dbReference type="PROSITE" id="PS50146">
    <property type="entry name" value="DAGK"/>
    <property type="match status" value="1"/>
</dbReference>
<name>A0AAD1UIY8_EUPCR</name>
<comment type="caution">
    <text evidence="2">The sequence shown here is derived from an EMBL/GenBank/DDBJ whole genome shotgun (WGS) entry which is preliminary data.</text>
</comment>
<dbReference type="SMART" id="SM00046">
    <property type="entry name" value="DAGKc"/>
    <property type="match status" value="1"/>
</dbReference>
<dbReference type="GO" id="GO:0001727">
    <property type="term" value="F:lipid kinase activity"/>
    <property type="evidence" value="ECO:0007669"/>
    <property type="project" value="TreeGrafter"/>
</dbReference>